<evidence type="ECO:0000256" key="1">
    <source>
        <dbReference type="SAM" id="MobiDB-lite"/>
    </source>
</evidence>
<name>A0AAD6A6A9_9TELE</name>
<protein>
    <submittedName>
        <fullName evidence="2">Uncharacterized protein</fullName>
    </submittedName>
</protein>
<feature type="non-terminal residue" evidence="2">
    <location>
        <position position="95"/>
    </location>
</feature>
<evidence type="ECO:0000313" key="2">
    <source>
        <dbReference type="EMBL" id="KAJ4919096.1"/>
    </source>
</evidence>
<reference evidence="2" key="1">
    <citation type="submission" date="2022-11" db="EMBL/GenBank/DDBJ databases">
        <title>Chromosome-level genome of Pogonophryne albipinna.</title>
        <authorList>
            <person name="Jo E."/>
        </authorList>
    </citation>
    <scope>NUCLEOTIDE SEQUENCE</scope>
    <source>
        <strain evidence="2">SGF0006</strain>
        <tissue evidence="2">Muscle</tissue>
    </source>
</reference>
<comment type="caution">
    <text evidence="2">The sequence shown here is derived from an EMBL/GenBank/DDBJ whole genome shotgun (WGS) entry which is preliminary data.</text>
</comment>
<dbReference type="Proteomes" id="UP001219934">
    <property type="component" value="Unassembled WGS sequence"/>
</dbReference>
<organism evidence="2 3">
    <name type="scientific">Pogonophryne albipinna</name>
    <dbReference type="NCBI Taxonomy" id="1090488"/>
    <lineage>
        <taxon>Eukaryota</taxon>
        <taxon>Metazoa</taxon>
        <taxon>Chordata</taxon>
        <taxon>Craniata</taxon>
        <taxon>Vertebrata</taxon>
        <taxon>Euteleostomi</taxon>
        <taxon>Actinopterygii</taxon>
        <taxon>Neopterygii</taxon>
        <taxon>Teleostei</taxon>
        <taxon>Neoteleostei</taxon>
        <taxon>Acanthomorphata</taxon>
        <taxon>Eupercaria</taxon>
        <taxon>Perciformes</taxon>
        <taxon>Notothenioidei</taxon>
        <taxon>Pogonophryne</taxon>
    </lineage>
</organism>
<keyword evidence="3" id="KW-1185">Reference proteome</keyword>
<proteinExistence type="predicted"/>
<dbReference type="EMBL" id="JAPTMU010000342">
    <property type="protein sequence ID" value="KAJ4919096.1"/>
    <property type="molecule type" value="Genomic_DNA"/>
</dbReference>
<gene>
    <name evidence="2" type="ORF">JOQ06_004199</name>
</gene>
<sequence>MPPSSQPHLISLYLREINASLISATPGPSLPEGDQYLPHLSHTWSLSTRGRSMLPSSQPHLVPLYLREINASLISATPGPSLPEGDQYLPHLSHT</sequence>
<dbReference type="AlphaFoldDB" id="A0AAD6A6A9"/>
<feature type="region of interest" description="Disordered" evidence="1">
    <location>
        <begin position="76"/>
        <end position="95"/>
    </location>
</feature>
<accession>A0AAD6A6A9</accession>
<evidence type="ECO:0000313" key="3">
    <source>
        <dbReference type="Proteomes" id="UP001219934"/>
    </source>
</evidence>